<keyword evidence="3" id="KW-0808">Transferase</keyword>
<dbReference type="CDD" id="cd18095">
    <property type="entry name" value="SpoU-like_rRNA-MTase"/>
    <property type="match status" value="1"/>
</dbReference>
<dbReference type="InterPro" id="IPR029064">
    <property type="entry name" value="Ribosomal_eL30-like_sf"/>
</dbReference>
<evidence type="ECO:0000313" key="6">
    <source>
        <dbReference type="Proteomes" id="UP000238196"/>
    </source>
</evidence>
<gene>
    <name evidence="5" type="ORF">C4K68_14185</name>
</gene>
<dbReference type="Gene3D" id="3.40.1280.10">
    <property type="match status" value="1"/>
</dbReference>
<organism evidence="5 6">
    <name type="scientific">Proteobacteria bacterium 228</name>
    <dbReference type="NCBI Taxonomy" id="2083153"/>
    <lineage>
        <taxon>Bacteria</taxon>
        <taxon>Pseudomonadati</taxon>
        <taxon>Pseudomonadota</taxon>
    </lineage>
</organism>
<evidence type="ECO:0000313" key="5">
    <source>
        <dbReference type="EMBL" id="PPC76640.1"/>
    </source>
</evidence>
<dbReference type="Pfam" id="PF00588">
    <property type="entry name" value="SpoU_methylase"/>
    <property type="match status" value="1"/>
</dbReference>
<dbReference type="SUPFAM" id="SSF55315">
    <property type="entry name" value="L30e-like"/>
    <property type="match status" value="1"/>
</dbReference>
<dbReference type="GO" id="GO:0006396">
    <property type="term" value="P:RNA processing"/>
    <property type="evidence" value="ECO:0007669"/>
    <property type="project" value="InterPro"/>
</dbReference>
<dbReference type="AlphaFoldDB" id="A0A2S5KPH7"/>
<dbReference type="InterPro" id="IPR013123">
    <property type="entry name" value="SpoU_subst-bd"/>
</dbReference>
<dbReference type="GO" id="GO:0008173">
    <property type="term" value="F:RNA methyltransferase activity"/>
    <property type="evidence" value="ECO:0007669"/>
    <property type="project" value="InterPro"/>
</dbReference>
<dbReference type="GO" id="GO:0005737">
    <property type="term" value="C:cytoplasm"/>
    <property type="evidence" value="ECO:0007669"/>
    <property type="project" value="UniProtKB-ARBA"/>
</dbReference>
<dbReference type="Proteomes" id="UP000238196">
    <property type="component" value="Unassembled WGS sequence"/>
</dbReference>
<dbReference type="InterPro" id="IPR001537">
    <property type="entry name" value="SpoU_MeTrfase"/>
</dbReference>
<protein>
    <submittedName>
        <fullName evidence="5">RNA methyltransferase</fullName>
    </submittedName>
</protein>
<reference evidence="5 6" key="1">
    <citation type="submission" date="2018-02" db="EMBL/GenBank/DDBJ databases">
        <title>novel marine gammaproteobacteria from coastal saline agro ecosystem.</title>
        <authorList>
            <person name="Krishnan R."/>
            <person name="Ramesh Kumar N."/>
        </authorList>
    </citation>
    <scope>NUCLEOTIDE SEQUENCE [LARGE SCALE GENOMIC DNA]</scope>
    <source>
        <strain evidence="5 6">228</strain>
    </source>
</reference>
<evidence type="ECO:0000259" key="4">
    <source>
        <dbReference type="SMART" id="SM00967"/>
    </source>
</evidence>
<sequence>MRQITSTQNPQVKAWKKLQTRKYRQQSGQFLVEGHHLVEEALKQAGRVEELLLVEGQPVPAGSAGVALTQISPEVMKAIADTETPQGVAAICKMQEEATVLASGQRFLLLDAVQDPGNLGTMIRTADAAGLDGVILGEGCVDPYNPKVLRSAQGSHFHLPLWHQPLPEAMAALAQRGVPVFGSALRKAVPFQQVQAQPCFALIMGNEGSGVSDALLDQTQSNLFIPLYGQSESLNVAIAAGILLYHLRG</sequence>
<dbReference type="InterPro" id="IPR029026">
    <property type="entry name" value="tRNA_m1G_MTases_N"/>
</dbReference>
<dbReference type="PANTHER" id="PTHR43191">
    <property type="entry name" value="RRNA METHYLTRANSFERASE 3"/>
    <property type="match status" value="1"/>
</dbReference>
<evidence type="ECO:0000256" key="1">
    <source>
        <dbReference type="ARBA" id="ARBA00007228"/>
    </source>
</evidence>
<dbReference type="OrthoDB" id="9794400at2"/>
<dbReference type="InterPro" id="IPR051259">
    <property type="entry name" value="rRNA_Methyltransferase"/>
</dbReference>
<name>A0A2S5KPH7_9PROT</name>
<comment type="caution">
    <text evidence="5">The sequence shown here is derived from an EMBL/GenBank/DDBJ whole genome shotgun (WGS) entry which is preliminary data.</text>
</comment>
<dbReference type="InterPro" id="IPR053888">
    <property type="entry name" value="MRM3-like_sub_bind"/>
</dbReference>
<dbReference type="Gene3D" id="3.30.1330.30">
    <property type="match status" value="1"/>
</dbReference>
<evidence type="ECO:0000256" key="2">
    <source>
        <dbReference type="ARBA" id="ARBA00022603"/>
    </source>
</evidence>
<dbReference type="SMART" id="SM00967">
    <property type="entry name" value="SpoU_sub_bind"/>
    <property type="match status" value="1"/>
</dbReference>
<accession>A0A2S5KPH7</accession>
<dbReference type="PANTHER" id="PTHR43191:SF2">
    <property type="entry name" value="RRNA METHYLTRANSFERASE 3, MITOCHONDRIAL"/>
    <property type="match status" value="1"/>
</dbReference>
<comment type="similarity">
    <text evidence="1">Belongs to the class IV-like SAM-binding methyltransferase superfamily. RNA methyltransferase TrmH family.</text>
</comment>
<evidence type="ECO:0000256" key="3">
    <source>
        <dbReference type="ARBA" id="ARBA00022679"/>
    </source>
</evidence>
<proteinExistence type="inferred from homology"/>
<feature type="domain" description="RNA 2-O ribose methyltransferase substrate binding" evidence="4">
    <location>
        <begin position="31"/>
        <end position="98"/>
    </location>
</feature>
<dbReference type="GO" id="GO:0032259">
    <property type="term" value="P:methylation"/>
    <property type="evidence" value="ECO:0007669"/>
    <property type="project" value="UniProtKB-KW"/>
</dbReference>
<keyword evidence="2 5" id="KW-0489">Methyltransferase</keyword>
<dbReference type="InterPro" id="IPR029028">
    <property type="entry name" value="Alpha/beta_knot_MTases"/>
</dbReference>
<dbReference type="Pfam" id="PF22435">
    <property type="entry name" value="MRM3-like_sub_bind"/>
    <property type="match status" value="1"/>
</dbReference>
<dbReference type="GO" id="GO:0003723">
    <property type="term" value="F:RNA binding"/>
    <property type="evidence" value="ECO:0007669"/>
    <property type="project" value="InterPro"/>
</dbReference>
<dbReference type="EMBL" id="PRLP01000045">
    <property type="protein sequence ID" value="PPC76640.1"/>
    <property type="molecule type" value="Genomic_DNA"/>
</dbReference>
<dbReference type="SUPFAM" id="SSF75217">
    <property type="entry name" value="alpha/beta knot"/>
    <property type="match status" value="1"/>
</dbReference>